<organism evidence="2 3">
    <name type="scientific">Actinoplanes italicus</name>
    <dbReference type="NCBI Taxonomy" id="113567"/>
    <lineage>
        <taxon>Bacteria</taxon>
        <taxon>Bacillati</taxon>
        <taxon>Actinomycetota</taxon>
        <taxon>Actinomycetes</taxon>
        <taxon>Micromonosporales</taxon>
        <taxon>Micromonosporaceae</taxon>
        <taxon>Actinoplanes</taxon>
    </lineage>
</organism>
<feature type="transmembrane region" description="Helical" evidence="1">
    <location>
        <begin position="255"/>
        <end position="274"/>
    </location>
</feature>
<dbReference type="EMBL" id="PVMZ01000009">
    <property type="protein sequence ID" value="PRX19811.1"/>
    <property type="molecule type" value="Genomic_DNA"/>
</dbReference>
<feature type="transmembrane region" description="Helical" evidence="1">
    <location>
        <begin position="113"/>
        <end position="135"/>
    </location>
</feature>
<dbReference type="AlphaFoldDB" id="A0A2T0K9J1"/>
<feature type="transmembrane region" description="Helical" evidence="1">
    <location>
        <begin position="281"/>
        <end position="302"/>
    </location>
</feature>
<keyword evidence="1" id="KW-0472">Membrane</keyword>
<feature type="transmembrane region" description="Helical" evidence="1">
    <location>
        <begin position="211"/>
        <end position="235"/>
    </location>
</feature>
<reference evidence="2 3" key="1">
    <citation type="submission" date="2018-03" db="EMBL/GenBank/DDBJ databases">
        <title>Genomic Encyclopedia of Archaeal and Bacterial Type Strains, Phase II (KMG-II): from individual species to whole genera.</title>
        <authorList>
            <person name="Goeker M."/>
        </authorList>
    </citation>
    <scope>NUCLEOTIDE SEQUENCE [LARGE SCALE GENOMIC DNA]</scope>
    <source>
        <strain evidence="2 3">DSM 43146</strain>
    </source>
</reference>
<evidence type="ECO:0000313" key="2">
    <source>
        <dbReference type="EMBL" id="PRX19811.1"/>
    </source>
</evidence>
<sequence>MGTTDWISAAIAAGAVAGRRRFPRTVQIVVTAGLVAQYSVTRGRTALFFLYSPLLYSRLLASRLLASRLHVVRRPAPCRSPVSCRLRRNLASRGRATYVYGTSFPSMEQGAGMLSTLFGLIAVTEAVLLTLVITMRRRQPDWAFTLLILVILALIWDNTAVAIGSTIGEGETLKTLSIPRYVTHALLVPLLIMVAVGLGRRHGVRALAGRTAPAAFGLLTVALIIAGIYLDIIGLDLQPTHYADTLRYTNAASHGAPIPAVITILVLIGIGITLQVRARQPWLLAGAVAMFVAAALGALAFWCGNIGELLLITGLWWTATRTVSLTEKVPAT</sequence>
<feature type="transmembrane region" description="Helical" evidence="1">
    <location>
        <begin position="142"/>
        <end position="161"/>
    </location>
</feature>
<keyword evidence="3" id="KW-1185">Reference proteome</keyword>
<gene>
    <name evidence="2" type="ORF">CLV67_10976</name>
</gene>
<keyword evidence="1" id="KW-0812">Transmembrane</keyword>
<accession>A0A2T0K9J1</accession>
<name>A0A2T0K9J1_9ACTN</name>
<dbReference type="RefSeq" id="WP_106321519.1">
    <property type="nucleotide sequence ID" value="NZ_BOMO01000077.1"/>
</dbReference>
<comment type="caution">
    <text evidence="2">The sequence shown here is derived from an EMBL/GenBank/DDBJ whole genome shotgun (WGS) entry which is preliminary data.</text>
</comment>
<dbReference type="Proteomes" id="UP000239415">
    <property type="component" value="Unassembled WGS sequence"/>
</dbReference>
<evidence type="ECO:0000313" key="3">
    <source>
        <dbReference type="Proteomes" id="UP000239415"/>
    </source>
</evidence>
<evidence type="ECO:0000256" key="1">
    <source>
        <dbReference type="SAM" id="Phobius"/>
    </source>
</evidence>
<keyword evidence="1" id="KW-1133">Transmembrane helix</keyword>
<feature type="transmembrane region" description="Helical" evidence="1">
    <location>
        <begin position="181"/>
        <end position="199"/>
    </location>
</feature>
<dbReference type="OrthoDB" id="4331374at2"/>
<proteinExistence type="predicted"/>
<protein>
    <submittedName>
        <fullName evidence="2">Uncharacterized protein</fullName>
    </submittedName>
</protein>